<protein>
    <recommendedName>
        <fullName evidence="5">Pentatricopeptide repeat-containing protein</fullName>
    </recommendedName>
</protein>
<dbReference type="PANTHER" id="PTHR47926">
    <property type="entry name" value="PENTATRICOPEPTIDE REPEAT-CONTAINING PROTEIN"/>
    <property type="match status" value="1"/>
</dbReference>
<dbReference type="PROSITE" id="PS51375">
    <property type="entry name" value="PPR"/>
    <property type="match status" value="2"/>
</dbReference>
<keyword evidence="4" id="KW-1185">Reference proteome</keyword>
<dbReference type="EMBL" id="JADFTS010000006">
    <property type="protein sequence ID" value="KAF9599796.1"/>
    <property type="molecule type" value="Genomic_DNA"/>
</dbReference>
<dbReference type="PANTHER" id="PTHR47926:SF344">
    <property type="entry name" value="OS07G0636900 PROTEIN"/>
    <property type="match status" value="1"/>
</dbReference>
<evidence type="ECO:0000256" key="2">
    <source>
        <dbReference type="PROSITE-ProRule" id="PRU00708"/>
    </source>
</evidence>
<gene>
    <name evidence="3" type="ORF">IFM89_001742</name>
</gene>
<dbReference type="OrthoDB" id="185373at2759"/>
<dbReference type="InterPro" id="IPR046848">
    <property type="entry name" value="E_motif"/>
</dbReference>
<dbReference type="Gene3D" id="1.25.40.10">
    <property type="entry name" value="Tetratricopeptide repeat domain"/>
    <property type="match status" value="3"/>
</dbReference>
<dbReference type="InterPro" id="IPR011990">
    <property type="entry name" value="TPR-like_helical_dom_sf"/>
</dbReference>
<feature type="repeat" description="PPR" evidence="2">
    <location>
        <begin position="116"/>
        <end position="150"/>
    </location>
</feature>
<evidence type="ECO:0000313" key="4">
    <source>
        <dbReference type="Proteomes" id="UP000631114"/>
    </source>
</evidence>
<dbReference type="FunFam" id="1.25.40.10:FF:000090">
    <property type="entry name" value="Pentatricopeptide repeat-containing protein, chloroplastic"/>
    <property type="match status" value="1"/>
</dbReference>
<dbReference type="Pfam" id="PF20431">
    <property type="entry name" value="E_motif"/>
    <property type="match status" value="1"/>
</dbReference>
<dbReference type="NCBIfam" id="TIGR00756">
    <property type="entry name" value="PPR"/>
    <property type="match status" value="3"/>
</dbReference>
<sequence>MSVKDVVTWNAVISGYVQNGLSEDGLRVFELMREALDVFEELKDDKLNPNEPTLVSTSSACGHLGALDIGKKIHIYAEERNFQFAVTLGTALVDMYSKCGCITEAREVFNKMPDHDVMTWTSMIGGLAVHGHAKEALDLFMLMLDVGPRPDGITFVGVLCACSHAGLVEQDLHYFKSMRHNYNITPKIEHHGRAGRLEEAHEIISSMEIQPNAIVWKAFLSACRLHSNVKLAEFAVHNLFKLQSDNCGDYVLVSNIYASKGRWDDVKHVRKKMDERGVKKIPGLSLI</sequence>
<dbReference type="GO" id="GO:0003723">
    <property type="term" value="F:RNA binding"/>
    <property type="evidence" value="ECO:0007669"/>
    <property type="project" value="InterPro"/>
</dbReference>
<dbReference type="Proteomes" id="UP000631114">
    <property type="component" value="Unassembled WGS sequence"/>
</dbReference>
<proteinExistence type="predicted"/>
<dbReference type="AlphaFoldDB" id="A0A835HIT8"/>
<organism evidence="3 4">
    <name type="scientific">Coptis chinensis</name>
    <dbReference type="NCBI Taxonomy" id="261450"/>
    <lineage>
        <taxon>Eukaryota</taxon>
        <taxon>Viridiplantae</taxon>
        <taxon>Streptophyta</taxon>
        <taxon>Embryophyta</taxon>
        <taxon>Tracheophyta</taxon>
        <taxon>Spermatophyta</taxon>
        <taxon>Magnoliopsida</taxon>
        <taxon>Ranunculales</taxon>
        <taxon>Ranunculaceae</taxon>
        <taxon>Coptidoideae</taxon>
        <taxon>Coptis</taxon>
    </lineage>
</organism>
<evidence type="ECO:0008006" key="5">
    <source>
        <dbReference type="Google" id="ProtNLM"/>
    </source>
</evidence>
<accession>A0A835HIT8</accession>
<evidence type="ECO:0000313" key="3">
    <source>
        <dbReference type="EMBL" id="KAF9599796.1"/>
    </source>
</evidence>
<dbReference type="GO" id="GO:0009451">
    <property type="term" value="P:RNA modification"/>
    <property type="evidence" value="ECO:0007669"/>
    <property type="project" value="InterPro"/>
</dbReference>
<dbReference type="InterPro" id="IPR002885">
    <property type="entry name" value="PPR_rpt"/>
</dbReference>
<feature type="repeat" description="PPR" evidence="2">
    <location>
        <begin position="5"/>
        <end position="35"/>
    </location>
</feature>
<dbReference type="Pfam" id="PF01535">
    <property type="entry name" value="PPR"/>
    <property type="match status" value="2"/>
</dbReference>
<evidence type="ECO:0000256" key="1">
    <source>
        <dbReference type="ARBA" id="ARBA00022737"/>
    </source>
</evidence>
<dbReference type="InterPro" id="IPR046960">
    <property type="entry name" value="PPR_At4g14850-like_plant"/>
</dbReference>
<dbReference type="Pfam" id="PF13041">
    <property type="entry name" value="PPR_2"/>
    <property type="match status" value="1"/>
</dbReference>
<name>A0A835HIT8_9MAGN</name>
<comment type="caution">
    <text evidence="3">The sequence shown here is derived from an EMBL/GenBank/DDBJ whole genome shotgun (WGS) entry which is preliminary data.</text>
</comment>
<keyword evidence="1" id="KW-0677">Repeat</keyword>
<reference evidence="3 4" key="1">
    <citation type="submission" date="2020-10" db="EMBL/GenBank/DDBJ databases">
        <title>The Coptis chinensis genome and diversification of protoberbering-type alkaloids.</title>
        <authorList>
            <person name="Wang B."/>
            <person name="Shu S."/>
            <person name="Song C."/>
            <person name="Liu Y."/>
        </authorList>
    </citation>
    <scope>NUCLEOTIDE SEQUENCE [LARGE SCALE GENOMIC DNA]</scope>
    <source>
        <strain evidence="3">HL-2020</strain>
        <tissue evidence="3">Leaf</tissue>
    </source>
</reference>